<evidence type="ECO:0000256" key="1">
    <source>
        <dbReference type="SAM" id="MobiDB-lite"/>
    </source>
</evidence>
<evidence type="ECO:0000256" key="2">
    <source>
        <dbReference type="SAM" id="SignalP"/>
    </source>
</evidence>
<feature type="signal peptide" evidence="2">
    <location>
        <begin position="1"/>
        <end position="19"/>
    </location>
</feature>
<organism evidence="3 4">
    <name type="scientific">Oedothorax gibbosus</name>
    <dbReference type="NCBI Taxonomy" id="931172"/>
    <lineage>
        <taxon>Eukaryota</taxon>
        <taxon>Metazoa</taxon>
        <taxon>Ecdysozoa</taxon>
        <taxon>Arthropoda</taxon>
        <taxon>Chelicerata</taxon>
        <taxon>Arachnida</taxon>
        <taxon>Araneae</taxon>
        <taxon>Araneomorphae</taxon>
        <taxon>Entelegynae</taxon>
        <taxon>Araneoidea</taxon>
        <taxon>Linyphiidae</taxon>
        <taxon>Erigoninae</taxon>
        <taxon>Oedothorax</taxon>
    </lineage>
</organism>
<reference evidence="3 4" key="1">
    <citation type="journal article" date="2022" name="Nat. Ecol. Evol.">
        <title>A masculinizing supergene underlies an exaggerated male reproductive morph in a spider.</title>
        <authorList>
            <person name="Hendrickx F."/>
            <person name="De Corte Z."/>
            <person name="Sonet G."/>
            <person name="Van Belleghem S.M."/>
            <person name="Kostlbacher S."/>
            <person name="Vangestel C."/>
        </authorList>
    </citation>
    <scope>NUCLEOTIDE SEQUENCE [LARGE SCALE GENOMIC DNA]</scope>
    <source>
        <strain evidence="3">W744_W776</strain>
    </source>
</reference>
<comment type="caution">
    <text evidence="3">The sequence shown here is derived from an EMBL/GenBank/DDBJ whole genome shotgun (WGS) entry which is preliminary data.</text>
</comment>
<dbReference type="AlphaFoldDB" id="A0AAV6V3N4"/>
<evidence type="ECO:0008006" key="5">
    <source>
        <dbReference type="Google" id="ProtNLM"/>
    </source>
</evidence>
<evidence type="ECO:0000313" key="4">
    <source>
        <dbReference type="Proteomes" id="UP000827092"/>
    </source>
</evidence>
<sequence length="68" mass="7571">MMNLLTVFGVLLCALQCYSQCSPQVRGVNQSARQTILNKHNQLRAKVANGQESNRQGRLPQASNMLQL</sequence>
<dbReference type="SUPFAM" id="SSF55797">
    <property type="entry name" value="PR-1-like"/>
    <property type="match status" value="1"/>
</dbReference>
<feature type="compositionally biased region" description="Polar residues" evidence="1">
    <location>
        <begin position="50"/>
        <end position="68"/>
    </location>
</feature>
<accession>A0AAV6V3N4</accession>
<keyword evidence="2" id="KW-0732">Signal</keyword>
<protein>
    <recommendedName>
        <fullName evidence="5">SCP domain-containing protein</fullName>
    </recommendedName>
</protein>
<dbReference type="Gene3D" id="3.40.33.10">
    <property type="entry name" value="CAP"/>
    <property type="match status" value="1"/>
</dbReference>
<dbReference type="EMBL" id="JAFNEN010000166">
    <property type="protein sequence ID" value="KAG8191104.1"/>
    <property type="molecule type" value="Genomic_DNA"/>
</dbReference>
<dbReference type="InterPro" id="IPR035940">
    <property type="entry name" value="CAP_sf"/>
</dbReference>
<keyword evidence="4" id="KW-1185">Reference proteome</keyword>
<feature type="region of interest" description="Disordered" evidence="1">
    <location>
        <begin position="48"/>
        <end position="68"/>
    </location>
</feature>
<evidence type="ECO:0000313" key="3">
    <source>
        <dbReference type="EMBL" id="KAG8191104.1"/>
    </source>
</evidence>
<name>A0AAV6V3N4_9ARAC</name>
<gene>
    <name evidence="3" type="ORF">JTE90_010028</name>
</gene>
<proteinExistence type="predicted"/>
<feature type="chain" id="PRO_5043563378" description="SCP domain-containing protein" evidence="2">
    <location>
        <begin position="20"/>
        <end position="68"/>
    </location>
</feature>
<dbReference type="Proteomes" id="UP000827092">
    <property type="component" value="Unassembled WGS sequence"/>
</dbReference>
<feature type="non-terminal residue" evidence="3">
    <location>
        <position position="68"/>
    </location>
</feature>